<feature type="region of interest" description="Disordered" evidence="1">
    <location>
        <begin position="30"/>
        <end position="123"/>
    </location>
</feature>
<evidence type="ECO:0000313" key="3">
    <source>
        <dbReference type="Proteomes" id="UP001189429"/>
    </source>
</evidence>
<feature type="compositionally biased region" description="Basic residues" evidence="1">
    <location>
        <begin position="84"/>
        <end position="101"/>
    </location>
</feature>
<feature type="compositionally biased region" description="Acidic residues" evidence="1">
    <location>
        <begin position="45"/>
        <end position="54"/>
    </location>
</feature>
<accession>A0ABN9UTL1</accession>
<feature type="compositionally biased region" description="Gly residues" evidence="1">
    <location>
        <begin position="111"/>
        <end position="123"/>
    </location>
</feature>
<dbReference type="EMBL" id="CAUYUJ010016098">
    <property type="protein sequence ID" value="CAK0861838.1"/>
    <property type="molecule type" value="Genomic_DNA"/>
</dbReference>
<reference evidence="2" key="1">
    <citation type="submission" date="2023-10" db="EMBL/GenBank/DDBJ databases">
        <authorList>
            <person name="Chen Y."/>
            <person name="Shah S."/>
            <person name="Dougan E. K."/>
            <person name="Thang M."/>
            <person name="Chan C."/>
        </authorList>
    </citation>
    <scope>NUCLEOTIDE SEQUENCE [LARGE SCALE GENOMIC DNA]</scope>
</reference>
<comment type="caution">
    <text evidence="2">The sequence shown here is derived from an EMBL/GenBank/DDBJ whole genome shotgun (WGS) entry which is preliminary data.</text>
</comment>
<dbReference type="Proteomes" id="UP001189429">
    <property type="component" value="Unassembled WGS sequence"/>
</dbReference>
<proteinExistence type="predicted"/>
<evidence type="ECO:0000313" key="2">
    <source>
        <dbReference type="EMBL" id="CAK0861838.1"/>
    </source>
</evidence>
<sequence>MAGRGAELWQVPEEAGACAAACRRRARQLRRWWGGPPSSPRPAEGEEEKGEEGGEGSMVHPGARKTRRETSAGESPLPWLPQVTRRKRGKRDRVGSGRRKKEPGIGERGLRTGGFCGGEGMCH</sequence>
<gene>
    <name evidence="2" type="ORF">PCOR1329_LOCUS50394</name>
</gene>
<organism evidence="2 3">
    <name type="scientific">Prorocentrum cordatum</name>
    <dbReference type="NCBI Taxonomy" id="2364126"/>
    <lineage>
        <taxon>Eukaryota</taxon>
        <taxon>Sar</taxon>
        <taxon>Alveolata</taxon>
        <taxon>Dinophyceae</taxon>
        <taxon>Prorocentrales</taxon>
        <taxon>Prorocentraceae</taxon>
        <taxon>Prorocentrum</taxon>
    </lineage>
</organism>
<protein>
    <submittedName>
        <fullName evidence="2">Uncharacterized protein</fullName>
    </submittedName>
</protein>
<evidence type="ECO:0000256" key="1">
    <source>
        <dbReference type="SAM" id="MobiDB-lite"/>
    </source>
</evidence>
<name>A0ABN9UTL1_9DINO</name>
<keyword evidence="3" id="KW-1185">Reference proteome</keyword>